<sequence>MGLMSSKMESEKLRPGDHIYTWRSGYSYSHHGIYVGDGKVIHLTRGPGLIIFSSTSRAQPWNDRVVCCNIQDFLCDGQLYRFEYDASPVVFLIKRAGTCSLASSNPPEDVLHRAYFLLHHGFGDYHLLNKNCETFAIYCKTGYLEADQSQGGRSGQITSLVAAIMAVIIIPYRFLPASLIALPLVVCGLYCLLRLSLDVGPHRSGGAVVAVEKLDHLSNTHNVRENIMAKTTTTRWSLLVGEYFSYTVWAIRYWYWTPQSTRLPEIAWL</sequence>
<evidence type="ECO:0000259" key="1">
    <source>
        <dbReference type="PROSITE" id="PS51934"/>
    </source>
</evidence>
<dbReference type="InterPro" id="IPR038765">
    <property type="entry name" value="Papain-like_cys_pep_sf"/>
</dbReference>
<dbReference type="Pfam" id="PF04970">
    <property type="entry name" value="LRAT"/>
    <property type="match status" value="1"/>
</dbReference>
<dbReference type="Gene3D" id="3.90.1720.10">
    <property type="entry name" value="endopeptidase domain like (from Nostoc punctiforme)"/>
    <property type="match status" value="1"/>
</dbReference>
<dbReference type="OrthoDB" id="421951at2759"/>
<dbReference type="PANTHER" id="PTHR46137">
    <property type="entry name" value="OS05G0310600 PROTEIN"/>
    <property type="match status" value="1"/>
</dbReference>
<comment type="caution">
    <text evidence="2">The sequence shown here is derived from an EMBL/GenBank/DDBJ whole genome shotgun (WGS) entry which is preliminary data.</text>
</comment>
<accession>A0A8K0E3A9</accession>
<organism evidence="2 3">
    <name type="scientific">Rhamnella rubrinervis</name>
    <dbReference type="NCBI Taxonomy" id="2594499"/>
    <lineage>
        <taxon>Eukaryota</taxon>
        <taxon>Viridiplantae</taxon>
        <taxon>Streptophyta</taxon>
        <taxon>Embryophyta</taxon>
        <taxon>Tracheophyta</taxon>
        <taxon>Spermatophyta</taxon>
        <taxon>Magnoliopsida</taxon>
        <taxon>eudicotyledons</taxon>
        <taxon>Gunneridae</taxon>
        <taxon>Pentapetalae</taxon>
        <taxon>rosids</taxon>
        <taxon>fabids</taxon>
        <taxon>Rosales</taxon>
        <taxon>Rhamnaceae</taxon>
        <taxon>rhamnoid group</taxon>
        <taxon>Rhamneae</taxon>
        <taxon>Rhamnella</taxon>
    </lineage>
</organism>
<evidence type="ECO:0000313" key="3">
    <source>
        <dbReference type="Proteomes" id="UP000796880"/>
    </source>
</evidence>
<dbReference type="SUPFAM" id="SSF54001">
    <property type="entry name" value="Cysteine proteinases"/>
    <property type="match status" value="1"/>
</dbReference>
<gene>
    <name evidence="2" type="ORF">FNV43_RR15385</name>
</gene>
<dbReference type="EMBL" id="VOIH02000007">
    <property type="protein sequence ID" value="KAF3441471.1"/>
    <property type="molecule type" value="Genomic_DNA"/>
</dbReference>
<evidence type="ECO:0000313" key="2">
    <source>
        <dbReference type="EMBL" id="KAF3441471.1"/>
    </source>
</evidence>
<name>A0A8K0E3A9_9ROSA</name>
<dbReference type="InterPro" id="IPR007053">
    <property type="entry name" value="LRAT_dom"/>
</dbReference>
<protein>
    <recommendedName>
        <fullName evidence="1">LRAT domain-containing protein</fullName>
    </recommendedName>
</protein>
<keyword evidence="3" id="KW-1185">Reference proteome</keyword>
<reference evidence="2" key="1">
    <citation type="submission" date="2020-03" db="EMBL/GenBank/DDBJ databases">
        <title>A high-quality chromosome-level genome assembly of a woody plant with both climbing and erect habits, Rhamnella rubrinervis.</title>
        <authorList>
            <person name="Lu Z."/>
            <person name="Yang Y."/>
            <person name="Zhu X."/>
            <person name="Sun Y."/>
        </authorList>
    </citation>
    <scope>NUCLEOTIDE SEQUENCE</scope>
    <source>
        <strain evidence="2">BYM</strain>
        <tissue evidence="2">Leaf</tissue>
    </source>
</reference>
<dbReference type="PROSITE" id="PS51934">
    <property type="entry name" value="LRAT"/>
    <property type="match status" value="1"/>
</dbReference>
<feature type="domain" description="LRAT" evidence="1">
    <location>
        <begin position="20"/>
        <end position="148"/>
    </location>
</feature>
<proteinExistence type="predicted"/>
<dbReference type="PANTHER" id="PTHR46137:SF3">
    <property type="entry name" value="OS05G0310600 PROTEIN"/>
    <property type="match status" value="1"/>
</dbReference>
<dbReference type="AlphaFoldDB" id="A0A8K0E3A9"/>
<dbReference type="Proteomes" id="UP000796880">
    <property type="component" value="Unassembled WGS sequence"/>
</dbReference>